<dbReference type="OrthoDB" id="272141at2759"/>
<keyword evidence="2" id="KW-0723">Serine/threonine-protein kinase</keyword>
<dbReference type="GO" id="GO:0030154">
    <property type="term" value="P:cell differentiation"/>
    <property type="evidence" value="ECO:0007669"/>
    <property type="project" value="TreeGrafter"/>
</dbReference>
<dbReference type="GO" id="GO:0007165">
    <property type="term" value="P:signal transduction"/>
    <property type="evidence" value="ECO:0007669"/>
    <property type="project" value="TreeGrafter"/>
</dbReference>
<keyword evidence="3" id="KW-0808">Transferase</keyword>
<dbReference type="AlphaFoldDB" id="A0A0L0GAY3"/>
<dbReference type="GO" id="GO:0004674">
    <property type="term" value="F:protein serine/threonine kinase activity"/>
    <property type="evidence" value="ECO:0007669"/>
    <property type="project" value="UniProtKB-KW"/>
</dbReference>
<keyword evidence="5" id="KW-0418">Kinase</keyword>
<dbReference type="InterPro" id="IPR011009">
    <property type="entry name" value="Kinase-like_dom_sf"/>
</dbReference>
<evidence type="ECO:0000313" key="9">
    <source>
        <dbReference type="Proteomes" id="UP000054560"/>
    </source>
</evidence>
<dbReference type="InterPro" id="IPR000719">
    <property type="entry name" value="Prot_kinase_dom"/>
</dbReference>
<evidence type="ECO:0000256" key="3">
    <source>
        <dbReference type="ARBA" id="ARBA00022679"/>
    </source>
</evidence>
<dbReference type="GO" id="GO:0005634">
    <property type="term" value="C:nucleus"/>
    <property type="evidence" value="ECO:0007669"/>
    <property type="project" value="TreeGrafter"/>
</dbReference>
<dbReference type="Gene3D" id="1.10.510.10">
    <property type="entry name" value="Transferase(Phosphotransferase) domain 1"/>
    <property type="match status" value="1"/>
</dbReference>
<evidence type="ECO:0000256" key="4">
    <source>
        <dbReference type="ARBA" id="ARBA00022741"/>
    </source>
</evidence>
<feature type="domain" description="Protein kinase" evidence="7">
    <location>
        <begin position="1"/>
        <end position="106"/>
    </location>
</feature>
<evidence type="ECO:0000256" key="6">
    <source>
        <dbReference type="ARBA" id="ARBA00022840"/>
    </source>
</evidence>
<sequence length="106" mass="12947">MPYPPHPHFSRAMQNRELQIMRLLTHNNVVQMLYFFYSNGDKKDEIYLHLVLEFIPETAYRVCRNYTKLKQHMPIIFVKLYTYQLFRSLSYIHSQGICHRYVFNTV</sequence>
<dbReference type="PANTHER" id="PTHR24057:SF0">
    <property type="entry name" value="PROTEIN KINASE SHAGGY-RELATED"/>
    <property type="match status" value="1"/>
</dbReference>
<keyword evidence="9" id="KW-1185">Reference proteome</keyword>
<dbReference type="eggNOG" id="KOG0658">
    <property type="taxonomic scope" value="Eukaryota"/>
</dbReference>
<protein>
    <recommendedName>
        <fullName evidence="7">Protein kinase domain-containing protein</fullName>
    </recommendedName>
</protein>
<dbReference type="GeneID" id="25902284"/>
<dbReference type="SUPFAM" id="SSF56112">
    <property type="entry name" value="Protein kinase-like (PK-like)"/>
    <property type="match status" value="1"/>
</dbReference>
<accession>A0A0L0GAY3</accession>
<dbReference type="Gene3D" id="3.30.200.20">
    <property type="entry name" value="Phosphorylase Kinase, domain 1"/>
    <property type="match status" value="1"/>
</dbReference>
<comment type="similarity">
    <text evidence="1">Belongs to the protein kinase superfamily. CMGC Ser/Thr protein kinase family. GSK-3 subfamily.</text>
</comment>
<reference evidence="8 9" key="1">
    <citation type="submission" date="2011-02" db="EMBL/GenBank/DDBJ databases">
        <title>The Genome Sequence of Sphaeroforma arctica JP610.</title>
        <authorList>
            <consortium name="The Broad Institute Genome Sequencing Platform"/>
            <person name="Russ C."/>
            <person name="Cuomo C."/>
            <person name="Young S.K."/>
            <person name="Zeng Q."/>
            <person name="Gargeya S."/>
            <person name="Alvarado L."/>
            <person name="Berlin A."/>
            <person name="Chapman S.B."/>
            <person name="Chen Z."/>
            <person name="Freedman E."/>
            <person name="Gellesch M."/>
            <person name="Goldberg J."/>
            <person name="Griggs A."/>
            <person name="Gujja S."/>
            <person name="Heilman E."/>
            <person name="Heiman D."/>
            <person name="Howarth C."/>
            <person name="Mehta T."/>
            <person name="Neiman D."/>
            <person name="Pearson M."/>
            <person name="Roberts A."/>
            <person name="Saif S."/>
            <person name="Shea T."/>
            <person name="Shenoy N."/>
            <person name="Sisk P."/>
            <person name="Stolte C."/>
            <person name="Sykes S."/>
            <person name="White J."/>
            <person name="Yandava C."/>
            <person name="Burger G."/>
            <person name="Gray M.W."/>
            <person name="Holland P.W.H."/>
            <person name="King N."/>
            <person name="Lang F.B.F."/>
            <person name="Roger A.J."/>
            <person name="Ruiz-Trillo I."/>
            <person name="Haas B."/>
            <person name="Nusbaum C."/>
            <person name="Birren B."/>
        </authorList>
    </citation>
    <scope>NUCLEOTIDE SEQUENCE [LARGE SCALE GENOMIC DNA]</scope>
    <source>
        <strain evidence="8 9">JP610</strain>
    </source>
</reference>
<keyword evidence="4" id="KW-0547">Nucleotide-binding</keyword>
<dbReference type="InterPro" id="IPR050591">
    <property type="entry name" value="GSK-3"/>
</dbReference>
<dbReference type="Pfam" id="PF00069">
    <property type="entry name" value="Pkinase"/>
    <property type="match status" value="1"/>
</dbReference>
<name>A0A0L0GAY3_9EUKA</name>
<dbReference type="STRING" id="667725.A0A0L0GAY3"/>
<evidence type="ECO:0000256" key="2">
    <source>
        <dbReference type="ARBA" id="ARBA00022527"/>
    </source>
</evidence>
<dbReference type="PANTHER" id="PTHR24057">
    <property type="entry name" value="GLYCOGEN SYNTHASE KINASE-3 ALPHA"/>
    <property type="match status" value="1"/>
</dbReference>
<dbReference type="GO" id="GO:0005737">
    <property type="term" value="C:cytoplasm"/>
    <property type="evidence" value="ECO:0007669"/>
    <property type="project" value="TreeGrafter"/>
</dbReference>
<proteinExistence type="inferred from homology"/>
<evidence type="ECO:0000256" key="5">
    <source>
        <dbReference type="ARBA" id="ARBA00022777"/>
    </source>
</evidence>
<evidence type="ECO:0000259" key="7">
    <source>
        <dbReference type="PROSITE" id="PS50011"/>
    </source>
</evidence>
<gene>
    <name evidence="8" type="ORF">SARC_01780</name>
</gene>
<evidence type="ECO:0000313" key="8">
    <source>
        <dbReference type="EMBL" id="KNC86056.1"/>
    </source>
</evidence>
<organism evidence="8 9">
    <name type="scientific">Sphaeroforma arctica JP610</name>
    <dbReference type="NCBI Taxonomy" id="667725"/>
    <lineage>
        <taxon>Eukaryota</taxon>
        <taxon>Ichthyosporea</taxon>
        <taxon>Ichthyophonida</taxon>
        <taxon>Sphaeroforma</taxon>
    </lineage>
</organism>
<dbReference type="EMBL" id="KQ241670">
    <property type="protein sequence ID" value="KNC86056.1"/>
    <property type="molecule type" value="Genomic_DNA"/>
</dbReference>
<dbReference type="Proteomes" id="UP000054560">
    <property type="component" value="Unassembled WGS sequence"/>
</dbReference>
<evidence type="ECO:0000256" key="1">
    <source>
        <dbReference type="ARBA" id="ARBA00005527"/>
    </source>
</evidence>
<dbReference type="GO" id="GO:0005524">
    <property type="term" value="F:ATP binding"/>
    <property type="evidence" value="ECO:0007669"/>
    <property type="project" value="UniProtKB-KW"/>
</dbReference>
<dbReference type="RefSeq" id="XP_014159958.1">
    <property type="nucleotide sequence ID" value="XM_014304483.1"/>
</dbReference>
<dbReference type="PROSITE" id="PS50011">
    <property type="entry name" value="PROTEIN_KINASE_DOM"/>
    <property type="match status" value="1"/>
</dbReference>
<keyword evidence="6" id="KW-0067">ATP-binding</keyword>